<proteinExistence type="predicted"/>
<sequence length="155" mass="17128">MWVYRTRAALEHSIQERANAAATHAASGSDESSSPLSPDSQSTLSGETPIKEEPNTPSQIIDSKWFKRKRAFNLKLEGISITRAMPTVNGGGITKNKYSKGKKDSGVHMLELFENMMKTRMESCERVTRMVRNASASRKVSPQHTPGFSGGMQVR</sequence>
<gene>
    <name evidence="1" type="ORF">BJ138DRAFT_1140351</name>
</gene>
<name>A0ACB8AT15_9AGAM</name>
<evidence type="ECO:0000313" key="2">
    <source>
        <dbReference type="Proteomes" id="UP000790377"/>
    </source>
</evidence>
<dbReference type="EMBL" id="MU267593">
    <property type="protein sequence ID" value="KAH7916173.1"/>
    <property type="molecule type" value="Genomic_DNA"/>
</dbReference>
<evidence type="ECO:0000313" key="1">
    <source>
        <dbReference type="EMBL" id="KAH7916173.1"/>
    </source>
</evidence>
<reference evidence="1" key="1">
    <citation type="journal article" date="2021" name="New Phytol.">
        <title>Evolutionary innovations through gain and loss of genes in the ectomycorrhizal Boletales.</title>
        <authorList>
            <person name="Wu G."/>
            <person name="Miyauchi S."/>
            <person name="Morin E."/>
            <person name="Kuo A."/>
            <person name="Drula E."/>
            <person name="Varga T."/>
            <person name="Kohler A."/>
            <person name="Feng B."/>
            <person name="Cao Y."/>
            <person name="Lipzen A."/>
            <person name="Daum C."/>
            <person name="Hundley H."/>
            <person name="Pangilinan J."/>
            <person name="Johnson J."/>
            <person name="Barry K."/>
            <person name="LaButti K."/>
            <person name="Ng V."/>
            <person name="Ahrendt S."/>
            <person name="Min B."/>
            <person name="Choi I.G."/>
            <person name="Park H."/>
            <person name="Plett J.M."/>
            <person name="Magnuson J."/>
            <person name="Spatafora J.W."/>
            <person name="Nagy L.G."/>
            <person name="Henrissat B."/>
            <person name="Grigoriev I.V."/>
            <person name="Yang Z.L."/>
            <person name="Xu J."/>
            <person name="Martin F.M."/>
        </authorList>
    </citation>
    <scope>NUCLEOTIDE SEQUENCE</scope>
    <source>
        <strain evidence="1">ATCC 28755</strain>
    </source>
</reference>
<accession>A0ACB8AT15</accession>
<protein>
    <submittedName>
        <fullName evidence="1">Uncharacterized protein</fullName>
    </submittedName>
</protein>
<keyword evidence="2" id="KW-1185">Reference proteome</keyword>
<organism evidence="1 2">
    <name type="scientific">Hygrophoropsis aurantiaca</name>
    <dbReference type="NCBI Taxonomy" id="72124"/>
    <lineage>
        <taxon>Eukaryota</taxon>
        <taxon>Fungi</taxon>
        <taxon>Dikarya</taxon>
        <taxon>Basidiomycota</taxon>
        <taxon>Agaricomycotina</taxon>
        <taxon>Agaricomycetes</taxon>
        <taxon>Agaricomycetidae</taxon>
        <taxon>Boletales</taxon>
        <taxon>Coniophorineae</taxon>
        <taxon>Hygrophoropsidaceae</taxon>
        <taxon>Hygrophoropsis</taxon>
    </lineage>
</organism>
<dbReference type="Proteomes" id="UP000790377">
    <property type="component" value="Unassembled WGS sequence"/>
</dbReference>
<comment type="caution">
    <text evidence="1">The sequence shown here is derived from an EMBL/GenBank/DDBJ whole genome shotgun (WGS) entry which is preliminary data.</text>
</comment>